<reference evidence="3" key="2">
    <citation type="submission" date="2023-06" db="EMBL/GenBank/DDBJ databases">
        <authorList>
            <person name="Ma L."/>
            <person name="Liu K.-W."/>
            <person name="Li Z."/>
            <person name="Hsiao Y.-Y."/>
            <person name="Qi Y."/>
            <person name="Fu T."/>
            <person name="Tang G."/>
            <person name="Zhang D."/>
            <person name="Sun W.-H."/>
            <person name="Liu D.-K."/>
            <person name="Li Y."/>
            <person name="Chen G.-Z."/>
            <person name="Liu X.-D."/>
            <person name="Liao X.-Y."/>
            <person name="Jiang Y.-T."/>
            <person name="Yu X."/>
            <person name="Hao Y."/>
            <person name="Huang J."/>
            <person name="Zhao X.-W."/>
            <person name="Ke S."/>
            <person name="Chen Y.-Y."/>
            <person name="Wu W.-L."/>
            <person name="Hsu J.-L."/>
            <person name="Lin Y.-F."/>
            <person name="Huang M.-D."/>
            <person name="Li C.-Y."/>
            <person name="Huang L."/>
            <person name="Wang Z.-W."/>
            <person name="Zhao X."/>
            <person name="Zhong W.-Y."/>
            <person name="Peng D.-H."/>
            <person name="Ahmad S."/>
            <person name="Lan S."/>
            <person name="Zhang J.-S."/>
            <person name="Tsai W.-C."/>
            <person name="Van De Peer Y."/>
            <person name="Liu Z.-J."/>
        </authorList>
    </citation>
    <scope>NUCLEOTIDE SEQUENCE</scope>
    <source>
        <strain evidence="3">CP</strain>
        <tissue evidence="3">Leaves</tissue>
    </source>
</reference>
<evidence type="ECO:0000313" key="4">
    <source>
        <dbReference type="Proteomes" id="UP001180020"/>
    </source>
</evidence>
<evidence type="ECO:0000256" key="1">
    <source>
        <dbReference type="SAM" id="MobiDB-lite"/>
    </source>
</evidence>
<dbReference type="EMBL" id="JAUJYO010000009">
    <property type="protein sequence ID" value="KAK1308269.1"/>
    <property type="molecule type" value="Genomic_DNA"/>
</dbReference>
<name>A0AAV9E4E2_ACOCL</name>
<feature type="region of interest" description="Disordered" evidence="1">
    <location>
        <begin position="1"/>
        <end position="34"/>
    </location>
</feature>
<organism evidence="3 4">
    <name type="scientific">Acorus calamus</name>
    <name type="common">Sweet flag</name>
    <dbReference type="NCBI Taxonomy" id="4465"/>
    <lineage>
        <taxon>Eukaryota</taxon>
        <taxon>Viridiplantae</taxon>
        <taxon>Streptophyta</taxon>
        <taxon>Embryophyta</taxon>
        <taxon>Tracheophyta</taxon>
        <taxon>Spermatophyta</taxon>
        <taxon>Magnoliopsida</taxon>
        <taxon>Liliopsida</taxon>
        <taxon>Acoraceae</taxon>
        <taxon>Acorus</taxon>
    </lineage>
</organism>
<reference evidence="3" key="1">
    <citation type="journal article" date="2023" name="Nat. Commun.">
        <title>Diploid and tetraploid genomes of Acorus and the evolution of monocots.</title>
        <authorList>
            <person name="Ma L."/>
            <person name="Liu K.W."/>
            <person name="Li Z."/>
            <person name="Hsiao Y.Y."/>
            <person name="Qi Y."/>
            <person name="Fu T."/>
            <person name="Tang G.D."/>
            <person name="Zhang D."/>
            <person name="Sun W.H."/>
            <person name="Liu D.K."/>
            <person name="Li Y."/>
            <person name="Chen G.Z."/>
            <person name="Liu X.D."/>
            <person name="Liao X.Y."/>
            <person name="Jiang Y.T."/>
            <person name="Yu X."/>
            <person name="Hao Y."/>
            <person name="Huang J."/>
            <person name="Zhao X.W."/>
            <person name="Ke S."/>
            <person name="Chen Y.Y."/>
            <person name="Wu W.L."/>
            <person name="Hsu J.L."/>
            <person name="Lin Y.F."/>
            <person name="Huang M.D."/>
            <person name="Li C.Y."/>
            <person name="Huang L."/>
            <person name="Wang Z.W."/>
            <person name="Zhao X."/>
            <person name="Zhong W.Y."/>
            <person name="Peng D.H."/>
            <person name="Ahmad S."/>
            <person name="Lan S."/>
            <person name="Zhang J.S."/>
            <person name="Tsai W.C."/>
            <person name="Van de Peer Y."/>
            <person name="Liu Z.J."/>
        </authorList>
    </citation>
    <scope>NUCLEOTIDE SEQUENCE</scope>
    <source>
        <strain evidence="3">CP</strain>
    </source>
</reference>
<proteinExistence type="predicted"/>
<comment type="caution">
    <text evidence="3">The sequence shown here is derived from an EMBL/GenBank/DDBJ whole genome shotgun (WGS) entry which is preliminary data.</text>
</comment>
<dbReference type="InterPro" id="IPR025558">
    <property type="entry name" value="DUF4283"/>
</dbReference>
<gene>
    <name evidence="3" type="ORF">QJS10_CPA09g00529</name>
</gene>
<sequence length="136" mass="15123">MREEQSRQGDSEPLIASPVKTLEAPIKSNPRSDPEMARLSKIAKGKDVVVVKGGSSGPSCPHSDSLKARQKCASMSAPKEMVRSNFTFKVMGFSCQLQPEEDMRRVLEGGPWTMDNRSFVLQKWSPLVRMEQNVSL</sequence>
<dbReference type="AlphaFoldDB" id="A0AAV9E4E2"/>
<feature type="domain" description="DUF4283" evidence="2">
    <location>
        <begin position="93"/>
        <end position="130"/>
    </location>
</feature>
<dbReference type="Pfam" id="PF14111">
    <property type="entry name" value="DUF4283"/>
    <property type="match status" value="1"/>
</dbReference>
<dbReference type="Proteomes" id="UP001180020">
    <property type="component" value="Unassembled WGS sequence"/>
</dbReference>
<evidence type="ECO:0000313" key="3">
    <source>
        <dbReference type="EMBL" id="KAK1308269.1"/>
    </source>
</evidence>
<protein>
    <recommendedName>
        <fullName evidence="2">DUF4283 domain-containing protein</fullName>
    </recommendedName>
</protein>
<evidence type="ECO:0000259" key="2">
    <source>
        <dbReference type="Pfam" id="PF14111"/>
    </source>
</evidence>
<feature type="compositionally biased region" description="Basic and acidic residues" evidence="1">
    <location>
        <begin position="1"/>
        <end position="10"/>
    </location>
</feature>
<accession>A0AAV9E4E2</accession>
<keyword evidence="4" id="KW-1185">Reference proteome</keyword>